<dbReference type="Gene3D" id="2.60.120.10">
    <property type="entry name" value="Jelly Rolls"/>
    <property type="match status" value="1"/>
</dbReference>
<reference evidence="2" key="1">
    <citation type="submission" date="2020-02" db="EMBL/GenBank/DDBJ databases">
        <authorList>
            <person name="Meier V. D."/>
        </authorList>
    </citation>
    <scope>NUCLEOTIDE SEQUENCE</scope>
    <source>
        <strain evidence="2">AVDCRST_MAG18</strain>
    </source>
</reference>
<evidence type="ECO:0000313" key="2">
    <source>
        <dbReference type="EMBL" id="CAA9582382.1"/>
    </source>
</evidence>
<dbReference type="InterPro" id="IPR013096">
    <property type="entry name" value="Cupin_2"/>
</dbReference>
<protein>
    <recommendedName>
        <fullName evidence="1">Cupin type-2 domain-containing protein</fullName>
    </recommendedName>
</protein>
<accession>A0A6J4VNL8</accession>
<dbReference type="EMBL" id="CADCWN010000249">
    <property type="protein sequence ID" value="CAA9582382.1"/>
    <property type="molecule type" value="Genomic_DNA"/>
</dbReference>
<organism evidence="2">
    <name type="scientific">uncultured Thermomicrobiales bacterium</name>
    <dbReference type="NCBI Taxonomy" id="1645740"/>
    <lineage>
        <taxon>Bacteria</taxon>
        <taxon>Pseudomonadati</taxon>
        <taxon>Thermomicrobiota</taxon>
        <taxon>Thermomicrobia</taxon>
        <taxon>Thermomicrobiales</taxon>
        <taxon>environmental samples</taxon>
    </lineage>
</organism>
<gene>
    <name evidence="2" type="ORF">AVDCRST_MAG18-3343</name>
</gene>
<sequence length="167" mass="17966">MMAANFTPRRVSPRVGETYQVMGDRVTFKALAAATGAAYSLFELHTTPGMGTAPHLQRHEDEAFFVLEGRYSVLIGDEQVELGPGSYVFVPRGTRHAITNIGTGPARMLIMITPGGNHELFLAEIGELIADPATFSPGLPPSEARIELAAARYGVEFSPDLDYSNAA</sequence>
<dbReference type="InterPro" id="IPR011051">
    <property type="entry name" value="RmlC_Cupin_sf"/>
</dbReference>
<name>A0A6J4VNL8_9BACT</name>
<dbReference type="InterPro" id="IPR053146">
    <property type="entry name" value="QDO-like"/>
</dbReference>
<dbReference type="PANTHER" id="PTHR36440">
    <property type="entry name" value="PUTATIVE (AFU_ORTHOLOGUE AFUA_8G07350)-RELATED"/>
    <property type="match status" value="1"/>
</dbReference>
<dbReference type="AlphaFoldDB" id="A0A6J4VNL8"/>
<proteinExistence type="predicted"/>
<dbReference type="SUPFAM" id="SSF51182">
    <property type="entry name" value="RmlC-like cupins"/>
    <property type="match status" value="1"/>
</dbReference>
<dbReference type="InterPro" id="IPR014710">
    <property type="entry name" value="RmlC-like_jellyroll"/>
</dbReference>
<feature type="domain" description="Cupin type-2" evidence="1">
    <location>
        <begin position="47"/>
        <end position="110"/>
    </location>
</feature>
<dbReference type="PANTHER" id="PTHR36440:SF1">
    <property type="entry name" value="PUTATIVE (AFU_ORTHOLOGUE AFUA_8G07350)-RELATED"/>
    <property type="match status" value="1"/>
</dbReference>
<evidence type="ECO:0000259" key="1">
    <source>
        <dbReference type="Pfam" id="PF07883"/>
    </source>
</evidence>
<dbReference type="Pfam" id="PF07883">
    <property type="entry name" value="Cupin_2"/>
    <property type="match status" value="1"/>
</dbReference>